<feature type="transmembrane region" description="Helical" evidence="1">
    <location>
        <begin position="133"/>
        <end position="163"/>
    </location>
</feature>
<feature type="transmembrane region" description="Helical" evidence="1">
    <location>
        <begin position="225"/>
        <end position="246"/>
    </location>
</feature>
<accession>A0A5E4LPN2</accession>
<name>A0A5E4LPN2_9ARCH</name>
<dbReference type="AlphaFoldDB" id="A0A5E4LPN2"/>
<comment type="caution">
    <text evidence="2">The sequence shown here is derived from an EMBL/GenBank/DDBJ whole genome shotgun (WGS) entry which is preliminary data.</text>
</comment>
<protein>
    <submittedName>
        <fullName evidence="2">Signal-peptide peptidase, presenilin aspartyl protease</fullName>
    </submittedName>
</protein>
<dbReference type="GO" id="GO:0006508">
    <property type="term" value="P:proteolysis"/>
    <property type="evidence" value="ECO:0007669"/>
    <property type="project" value="UniProtKB-KW"/>
</dbReference>
<dbReference type="EMBL" id="CABMJJ010000007">
    <property type="protein sequence ID" value="VVC03501.1"/>
    <property type="molecule type" value="Genomic_DNA"/>
</dbReference>
<dbReference type="Gene3D" id="1.10.472.100">
    <property type="entry name" value="Presenilin"/>
    <property type="match status" value="1"/>
</dbReference>
<feature type="transmembrane region" description="Helical" evidence="1">
    <location>
        <begin position="50"/>
        <end position="68"/>
    </location>
</feature>
<gene>
    <name evidence="2" type="ORF">LFW2832_00408</name>
</gene>
<evidence type="ECO:0000256" key="1">
    <source>
        <dbReference type="SAM" id="Phobius"/>
    </source>
</evidence>
<keyword evidence="2" id="KW-0645">Protease</keyword>
<dbReference type="Pfam" id="PF06550">
    <property type="entry name" value="SPP"/>
    <property type="match status" value="1"/>
</dbReference>
<reference evidence="2 3" key="1">
    <citation type="submission" date="2019-08" db="EMBL/GenBank/DDBJ databases">
        <authorList>
            <person name="Vazquez-Campos X."/>
        </authorList>
    </citation>
    <scope>NUCLEOTIDE SEQUENCE [LARGE SCALE GENOMIC DNA]</scope>
    <source>
        <strain evidence="2">LFW-283_2</strain>
    </source>
</reference>
<sequence>MRLLVSMLCLFIIAQVVGLYTGNTIIKDIDQNPYVNSMVVTNNADDPMNAVFFILYILLGAVVMVLLIRKFTLFPIVFRAMEFLMIASASSIAIYALLRMVFDYDVSTSAAIILSLIFSALRLKYPALKNAAAIMATAGVGTIFGVSLGLVPLILFLIFLSIYDFLAVFKTKHMVEMANFVVQKDFAFTVTAKAPPEKMGQKEQRIDLGTGDMIAPVMLEVATMAWNPVATVFVFIGAVVSFGLFIGFVYKKKMVLPALPPIVAGMVVSLLLGMLLGFY</sequence>
<organism evidence="2 3">
    <name type="scientific">Candidatus Bilamarchaeum dharawalense</name>
    <dbReference type="NCBI Taxonomy" id="2885759"/>
    <lineage>
        <taxon>Archaea</taxon>
        <taxon>Candidatus Micrarchaeota</taxon>
        <taxon>Candidatus Micrarchaeia</taxon>
        <taxon>Candidatus Anstonellales</taxon>
        <taxon>Candidatus Bilamarchaeaceae</taxon>
        <taxon>Candidatus Bilamarchaeum</taxon>
    </lineage>
</organism>
<keyword evidence="2" id="KW-0378">Hydrolase</keyword>
<keyword evidence="1" id="KW-0472">Membrane</keyword>
<feature type="transmembrane region" description="Helical" evidence="1">
    <location>
        <begin position="104"/>
        <end position="121"/>
    </location>
</feature>
<proteinExistence type="predicted"/>
<feature type="transmembrane region" description="Helical" evidence="1">
    <location>
        <begin position="258"/>
        <end position="278"/>
    </location>
</feature>
<dbReference type="InterPro" id="IPR010545">
    <property type="entry name" value="SPP"/>
</dbReference>
<dbReference type="GO" id="GO:0008233">
    <property type="term" value="F:peptidase activity"/>
    <property type="evidence" value="ECO:0007669"/>
    <property type="project" value="UniProtKB-KW"/>
</dbReference>
<dbReference type="Proteomes" id="UP000789941">
    <property type="component" value="Unassembled WGS sequence"/>
</dbReference>
<keyword evidence="1" id="KW-0812">Transmembrane</keyword>
<dbReference type="InterPro" id="IPR042524">
    <property type="entry name" value="Presenilin_C"/>
</dbReference>
<feature type="transmembrane region" description="Helical" evidence="1">
    <location>
        <begin position="80"/>
        <end position="98"/>
    </location>
</feature>
<evidence type="ECO:0000313" key="2">
    <source>
        <dbReference type="EMBL" id="VVC03501.1"/>
    </source>
</evidence>
<keyword evidence="1" id="KW-1133">Transmembrane helix</keyword>
<evidence type="ECO:0000313" key="3">
    <source>
        <dbReference type="Proteomes" id="UP000789941"/>
    </source>
</evidence>